<evidence type="ECO:0000313" key="3">
    <source>
        <dbReference type="EMBL" id="KIL58250.1"/>
    </source>
</evidence>
<feature type="transmembrane region" description="Helical" evidence="2">
    <location>
        <begin position="314"/>
        <end position="334"/>
    </location>
</feature>
<dbReference type="AlphaFoldDB" id="A0A0C2S676"/>
<dbReference type="HOGENOM" id="CLU_692556_0_0_1"/>
<keyword evidence="4" id="KW-1185">Reference proteome</keyword>
<feature type="compositionally biased region" description="Low complexity" evidence="1">
    <location>
        <begin position="14"/>
        <end position="24"/>
    </location>
</feature>
<reference evidence="3 4" key="1">
    <citation type="submission" date="2014-04" db="EMBL/GenBank/DDBJ databases">
        <title>Evolutionary Origins and Diversification of the Mycorrhizal Mutualists.</title>
        <authorList>
            <consortium name="DOE Joint Genome Institute"/>
            <consortium name="Mycorrhizal Genomics Consortium"/>
            <person name="Kohler A."/>
            <person name="Kuo A."/>
            <person name="Nagy L.G."/>
            <person name="Floudas D."/>
            <person name="Copeland A."/>
            <person name="Barry K.W."/>
            <person name="Cichocki N."/>
            <person name="Veneault-Fourrey C."/>
            <person name="LaButti K."/>
            <person name="Lindquist E.A."/>
            <person name="Lipzen A."/>
            <person name="Lundell T."/>
            <person name="Morin E."/>
            <person name="Murat C."/>
            <person name="Riley R."/>
            <person name="Ohm R."/>
            <person name="Sun H."/>
            <person name="Tunlid A."/>
            <person name="Henrissat B."/>
            <person name="Grigoriev I.V."/>
            <person name="Hibbett D.S."/>
            <person name="Martin F."/>
        </authorList>
    </citation>
    <scope>NUCLEOTIDE SEQUENCE [LARGE SCALE GENOMIC DNA]</scope>
    <source>
        <strain evidence="3 4">Koide BX008</strain>
    </source>
</reference>
<evidence type="ECO:0000313" key="4">
    <source>
        <dbReference type="Proteomes" id="UP000054549"/>
    </source>
</evidence>
<proteinExistence type="predicted"/>
<dbReference type="EMBL" id="KN818343">
    <property type="protein sequence ID" value="KIL58250.1"/>
    <property type="molecule type" value="Genomic_DNA"/>
</dbReference>
<organism evidence="3 4">
    <name type="scientific">Amanita muscaria (strain Koide BX008)</name>
    <dbReference type="NCBI Taxonomy" id="946122"/>
    <lineage>
        <taxon>Eukaryota</taxon>
        <taxon>Fungi</taxon>
        <taxon>Dikarya</taxon>
        <taxon>Basidiomycota</taxon>
        <taxon>Agaricomycotina</taxon>
        <taxon>Agaricomycetes</taxon>
        <taxon>Agaricomycetidae</taxon>
        <taxon>Agaricales</taxon>
        <taxon>Pluteineae</taxon>
        <taxon>Amanitaceae</taxon>
        <taxon>Amanita</taxon>
    </lineage>
</organism>
<evidence type="ECO:0000256" key="2">
    <source>
        <dbReference type="SAM" id="Phobius"/>
    </source>
</evidence>
<dbReference type="OrthoDB" id="3062838at2759"/>
<evidence type="ECO:0000256" key="1">
    <source>
        <dbReference type="SAM" id="MobiDB-lite"/>
    </source>
</evidence>
<feature type="compositionally biased region" description="Polar residues" evidence="1">
    <location>
        <begin position="39"/>
        <end position="52"/>
    </location>
</feature>
<dbReference type="InParanoid" id="A0A0C2S676"/>
<keyword evidence="2" id="KW-0472">Membrane</keyword>
<feature type="compositionally biased region" description="Basic and acidic residues" evidence="1">
    <location>
        <begin position="380"/>
        <end position="398"/>
    </location>
</feature>
<keyword evidence="2" id="KW-1133">Transmembrane helix</keyword>
<feature type="region of interest" description="Disordered" evidence="1">
    <location>
        <begin position="369"/>
        <end position="398"/>
    </location>
</feature>
<sequence length="398" mass="43629">MADGTLDALPLPTPTVSPTSPTSLASRSSRPMIRIITPASGTPNASPLTPNQRVDPADPQNLQYNIYLELVKLNANAKTRNHAPLTPAHYYPYISRRNAFWTSAQLTPTPASAHGRNDPIAMREGAEFDALGQQFTTLVIISTFTANLIIAFLTLAHNLISGRQDIYAYSMIIEVGQFLALIGMATHAGVIIISGRCAALASKHAKKQAKLVDEQREEEKEVKCEMPDEGDSERKMDHLAPSMATEERLPVTTPTTTQTGSSPYDIKNPSFPSLRSFRRFLTVCETLQLFGTAIFFLGVTVLIFLIFLHSMFPIVLTVGCVIGTCALSWLIGFWEISASKQLIRVVRSVWTRWMFGVGMWVGAACCVSSGGRRGGKSQRKRSDAHESDLEKGEATRSV</sequence>
<accession>A0A0C2S676</accession>
<keyword evidence="2" id="KW-0812">Transmembrane</keyword>
<feature type="region of interest" description="Disordered" evidence="1">
    <location>
        <begin position="1"/>
        <end position="57"/>
    </location>
</feature>
<protein>
    <submittedName>
        <fullName evidence="3">Uncharacterized protein</fullName>
    </submittedName>
</protein>
<feature type="region of interest" description="Disordered" evidence="1">
    <location>
        <begin position="211"/>
        <end position="235"/>
    </location>
</feature>
<name>A0A0C2S676_AMAMK</name>
<feature type="transmembrane region" description="Helical" evidence="2">
    <location>
        <begin position="166"/>
        <end position="193"/>
    </location>
</feature>
<feature type="transmembrane region" description="Helical" evidence="2">
    <location>
        <begin position="287"/>
        <end position="308"/>
    </location>
</feature>
<feature type="transmembrane region" description="Helical" evidence="2">
    <location>
        <begin position="138"/>
        <end position="160"/>
    </location>
</feature>
<dbReference type="Proteomes" id="UP000054549">
    <property type="component" value="Unassembled WGS sequence"/>
</dbReference>
<gene>
    <name evidence="3" type="ORF">M378DRAFT_170835</name>
</gene>